<keyword evidence="3" id="KW-1185">Reference proteome</keyword>
<reference evidence="2" key="1">
    <citation type="submission" date="2022-11" db="EMBL/GenBank/DDBJ databases">
        <title>Methylomonas rapida sp. nov., Carotenoid-Producing Obligate Methanotrophs with High Growth Characteristics and Biotechnological Potential.</title>
        <authorList>
            <person name="Tikhonova E.N."/>
            <person name="Suleimanov R.Z."/>
            <person name="Miroshnikov K."/>
            <person name="Oshkin I.Y."/>
            <person name="Belova S.E."/>
            <person name="Danilova O.V."/>
            <person name="Ashikhmin A."/>
            <person name="Konopkin A."/>
            <person name="But S.Y."/>
            <person name="Khmelenina V.N."/>
            <person name="Kuznetsov N."/>
            <person name="Pimenov N.V."/>
            <person name="Dedysh S.N."/>
        </authorList>
    </citation>
    <scope>NUCLEOTIDE SEQUENCE</scope>
    <source>
        <strain evidence="2">MP1</strain>
    </source>
</reference>
<name>A0ABY7GF08_9GAMM</name>
<dbReference type="Proteomes" id="UP001162780">
    <property type="component" value="Chromosome"/>
</dbReference>
<feature type="region of interest" description="Disordered" evidence="1">
    <location>
        <begin position="36"/>
        <end position="59"/>
    </location>
</feature>
<evidence type="ECO:0000256" key="1">
    <source>
        <dbReference type="SAM" id="MobiDB-lite"/>
    </source>
</evidence>
<evidence type="ECO:0000313" key="2">
    <source>
        <dbReference type="EMBL" id="WAR43577.1"/>
    </source>
</evidence>
<accession>A0ABY7GF08</accession>
<sequence length="101" mass="11588">MKPTCAAMGHIRQAHSRLGISAPRQDENLKYNHHIRLDAPDTPMGNHRRRLKTERRPKSDHDVIKHLMSCDVIGADFLEESFAKARQLSSFREQALETDTV</sequence>
<dbReference type="RefSeq" id="WP_255188545.1">
    <property type="nucleotide sequence ID" value="NZ_CP113517.1"/>
</dbReference>
<dbReference type="EMBL" id="CP113517">
    <property type="protein sequence ID" value="WAR43577.1"/>
    <property type="molecule type" value="Genomic_DNA"/>
</dbReference>
<organism evidence="2 3">
    <name type="scientific">Methylomonas rapida</name>
    <dbReference type="NCBI Taxonomy" id="2963939"/>
    <lineage>
        <taxon>Bacteria</taxon>
        <taxon>Pseudomonadati</taxon>
        <taxon>Pseudomonadota</taxon>
        <taxon>Gammaproteobacteria</taxon>
        <taxon>Methylococcales</taxon>
        <taxon>Methylococcaceae</taxon>
        <taxon>Methylomonas</taxon>
    </lineage>
</organism>
<evidence type="ECO:0000313" key="3">
    <source>
        <dbReference type="Proteomes" id="UP001162780"/>
    </source>
</evidence>
<proteinExistence type="predicted"/>
<gene>
    <name evidence="2" type="ORF">NM686_014475</name>
</gene>
<protein>
    <submittedName>
        <fullName evidence="2">Uncharacterized protein</fullName>
    </submittedName>
</protein>